<evidence type="ECO:0000313" key="2">
    <source>
        <dbReference type="EMBL" id="RKX68434.1"/>
    </source>
</evidence>
<reference evidence="2 3" key="1">
    <citation type="submission" date="2018-06" db="EMBL/GenBank/DDBJ databases">
        <title>Extensive metabolic versatility and redundancy in microbially diverse, dynamic hydrothermal sediments.</title>
        <authorList>
            <person name="Dombrowski N."/>
            <person name="Teske A."/>
            <person name="Baker B.J."/>
        </authorList>
    </citation>
    <scope>NUCLEOTIDE SEQUENCE [LARGE SCALE GENOMIC DNA]</scope>
    <source>
        <strain evidence="2">B36_G15</strain>
    </source>
</reference>
<proteinExistence type="predicted"/>
<dbReference type="InterPro" id="IPR036116">
    <property type="entry name" value="FN3_sf"/>
</dbReference>
<dbReference type="Gene3D" id="2.60.40.10">
    <property type="entry name" value="Immunoglobulins"/>
    <property type="match status" value="1"/>
</dbReference>
<dbReference type="SUPFAM" id="SSF49265">
    <property type="entry name" value="Fibronectin type III"/>
    <property type="match status" value="1"/>
</dbReference>
<feature type="domain" description="Fibronectin type-III" evidence="1">
    <location>
        <begin position="643"/>
        <end position="712"/>
    </location>
</feature>
<comment type="caution">
    <text evidence="2">The sequence shown here is derived from an EMBL/GenBank/DDBJ whole genome shotgun (WGS) entry which is preliminary data.</text>
</comment>
<evidence type="ECO:0000259" key="1">
    <source>
        <dbReference type="PROSITE" id="PS50853"/>
    </source>
</evidence>
<dbReference type="AlphaFoldDB" id="A0A660SCB0"/>
<sequence length="712" mass="83594">MGKKFILLILGGVMVLSAHDLSVHMSLGEKTFDVWKEFDYDFYEYITKHSWPGEDSVQRTLVRKFYYIGLTFPDMFWSDAQSIIRELIDSLHGVSGLKDPFKIKDETNVQVQIPIEFSPGDNSHNLSKLWRMAQHAKSHGWTPYEKSLIYGSLMHVIHDLYAHMVMQPTLFGYGRVFDSDSALSQILLAFGERYHEMFSPTFINNWPHFVKTLYASKLIKHTPAIIQDACCFYREIDEAGRVTTWQNIDFVPVEKFVEAAHAVGWEIKNLTRERLEAYLHGWAIFTFLLYGYRSDGSDIGGLLAHPNWTFEQYLHFVLDIGFEREPHWIFAALPEWLQKIIREAAHQYLMVFFPEGLKEYPWPEYFESVANFDEFWRAVPEELKPKLQAEYERWRQNLRYWEESDDGNPRTPRMRNSYADETKVAQELTKFYRESLRSGPNYYAEYMEGLRLDAWTIGRKAGLLAGLYPIPSDQYPRPPGVVSIGFSEVGKNGVWVYTNIETEEEKIIYLCWDIFFKGKILVQFCGRKGDGSVVVLGQKGYIFPTHWERRNEYLGCDVHDAAVNEDVVEIFWRIQAIDYPYPTILQSDYREAYWQSPLVYENKLYQVLFKEGDPTRKPSEHPFYNNGSKYYWPYTIRIYCLLRPVNAEIKRITTNQVRLTWTDRSGKETGYRIARKVEGEDWDTTYATVPANTEEFIDTVTVAHRYTYKVKA</sequence>
<dbReference type="InterPro" id="IPR013783">
    <property type="entry name" value="Ig-like_fold"/>
</dbReference>
<dbReference type="CDD" id="cd00063">
    <property type="entry name" value="FN3"/>
    <property type="match status" value="1"/>
</dbReference>
<dbReference type="InterPro" id="IPR003961">
    <property type="entry name" value="FN3_dom"/>
</dbReference>
<accession>A0A660SCB0</accession>
<gene>
    <name evidence="2" type="ORF">DRP53_10780</name>
</gene>
<dbReference type="EMBL" id="QNBE01000163">
    <property type="protein sequence ID" value="RKX68434.1"/>
    <property type="molecule type" value="Genomic_DNA"/>
</dbReference>
<evidence type="ECO:0000313" key="3">
    <source>
        <dbReference type="Proteomes" id="UP000268469"/>
    </source>
</evidence>
<dbReference type="Proteomes" id="UP000268469">
    <property type="component" value="Unassembled WGS sequence"/>
</dbReference>
<dbReference type="PROSITE" id="PS50853">
    <property type="entry name" value="FN3"/>
    <property type="match status" value="1"/>
</dbReference>
<protein>
    <recommendedName>
        <fullName evidence="1">Fibronectin type-III domain-containing protein</fullName>
    </recommendedName>
</protein>
<name>A0A660SCB0_UNCW3</name>
<feature type="non-terminal residue" evidence="2">
    <location>
        <position position="712"/>
    </location>
</feature>
<organism evidence="2 3">
    <name type="scientific">candidate division WOR-3 bacterium</name>
    <dbReference type="NCBI Taxonomy" id="2052148"/>
    <lineage>
        <taxon>Bacteria</taxon>
        <taxon>Bacteria division WOR-3</taxon>
    </lineage>
</organism>